<organism evidence="1">
    <name type="scientific">Caenorhabditis brenneri</name>
    <name type="common">Nematode worm</name>
    <dbReference type="NCBI Taxonomy" id="135651"/>
    <lineage>
        <taxon>Eukaryota</taxon>
        <taxon>Metazoa</taxon>
        <taxon>Ecdysozoa</taxon>
        <taxon>Nematoda</taxon>
        <taxon>Chromadorea</taxon>
        <taxon>Rhabditida</taxon>
        <taxon>Rhabditina</taxon>
        <taxon>Rhabditomorpha</taxon>
        <taxon>Rhabditoidea</taxon>
        <taxon>Rhabditidae</taxon>
        <taxon>Peloderinae</taxon>
        <taxon>Caenorhabditis</taxon>
    </lineage>
</organism>
<dbReference type="AlphaFoldDB" id="B6VBB2"/>
<accession>B6VBB2</accession>
<proteinExistence type="predicted"/>
<evidence type="ECO:0008006" key="2">
    <source>
        <dbReference type="Google" id="ProtNLM"/>
    </source>
</evidence>
<protein>
    <recommendedName>
        <fullName evidence="2">BTB domain-containing protein</fullName>
    </recommendedName>
</protein>
<reference evidence="1" key="1">
    <citation type="journal article" date="2008" name="Genome Res.">
        <title>Multigenome DNA sequence conservation identifies Hox cis-regulatory elements.</title>
        <authorList>
            <person name="Kuntz S.G."/>
            <person name="Schwarz E.M."/>
            <person name="DeModena J.A."/>
            <person name="De Buysscher T."/>
            <person name="Trout D."/>
            <person name="Shizuya H."/>
            <person name="Sternberg P.W."/>
            <person name="Wold B.J."/>
        </authorList>
    </citation>
    <scope>NUCLEOTIDE SEQUENCE</scope>
    <source>
        <strain evidence="1">CB5161</strain>
    </source>
</reference>
<dbReference type="EMBL" id="FJ362354">
    <property type="protein sequence ID" value="ACI49005.1"/>
    <property type="molecule type" value="Genomic_DNA"/>
</dbReference>
<name>B6VBB2_CAEBE</name>
<sequence length="796" mass="93744">MEQRSKYSLNGVYRCENFAQYVVNNDFPRFPIGFALGLDGWYIKFRRNVYGDGEWVYPFIYCQNHPKVQIRVCFNILKNDGSPAFERQFDCLYLESDEGCCGEYTNIEALLDEKNGYLDEGALTIEYGLQVESEQREDGIWMFNFHDKFFEWQTKDHMFEFTSRHESTVYSHKQIIKLHSTIIDASKNSVQIPSFLLNFFGYKAFLMCVQITHGVRLQMDAIDYRNVARIAFHFGFSNTVRYCERQLIAMEPNLKTNLFKLAIKCNMRSYLVHLLKQIKTKEQLVNILSILDLEKMSSESMKAIVTKIFFIVKYTDLLNGVYRCENFAQHVENNDCPEFPIGSALGLNEWYIDFRASDEIDGEWAVFPFISQHNHPKIQARAYFNIIKKDGSSSFVKELKCVYMRPMRGCIGKCMDIDLLLNEENGYLDDGALTVEYGLQVVAEEGEDEIWKFNFHDKFFEWQTKDYMFEFTFRRRRTVFCHKQIIKLHSPTLDGNKDSMRVPTFFDSNTFFMCAQITHGVRLQMNTIDYRNVARVAFHFGFSNTVRYCERQLIAMEPNLKTNLFKLAVKCNMRCYLVHQLKQIKTKEQLVNILSILDLEKMSSESMKAIVTKIFLLRNVYGDGEWVYPFIYCQNHPKVQIRVCFNILKNDGSPAFERQFDCLYLESDEGCCGEYMNIGELLDEKNGYLDGGALTIEYGLQVESEQREDGIWKFNFHDKFFEWQTKDYMFEFTFRRRRTVFCHKQIIKLHSTTIDANKNSMRVPTFFDSNTFFMCAQITHGVRLQMNTIDYRSCDV</sequence>
<dbReference type="SUPFAM" id="SSF49599">
    <property type="entry name" value="TRAF domain-like"/>
    <property type="match status" value="2"/>
</dbReference>
<evidence type="ECO:0000313" key="1">
    <source>
        <dbReference type="EMBL" id="ACI49005.1"/>
    </source>
</evidence>
<gene>
    <name evidence="1" type="ORF">Cbre_JD02.004</name>
</gene>